<evidence type="ECO:0000259" key="2">
    <source>
        <dbReference type="Pfam" id="PF15999"/>
    </source>
</evidence>
<protein>
    <recommendedName>
        <fullName evidence="2">DUF4774 domain-containing protein</fullName>
    </recommendedName>
</protein>
<reference evidence="3" key="1">
    <citation type="submission" date="2016-10" db="EMBL/GenBank/DDBJ databases">
        <title>The assassin bug Pristhesancus plagipennis produces two different types of venom.</title>
        <authorList>
            <person name="Walker A.A."/>
            <person name="Herzig V."/>
            <person name="Jin J."/>
            <person name="Fry B.G."/>
            <person name="King G.F."/>
        </authorList>
    </citation>
    <scope>NUCLEOTIDE SEQUENCE</scope>
    <source>
        <tissue evidence="3">Venom/labial glands</tissue>
    </source>
</reference>
<dbReference type="InterPro" id="IPR031942">
    <property type="entry name" value="DUF4774"/>
</dbReference>
<organism evidence="3">
    <name type="scientific">Pristhesancus plagipennis</name>
    <name type="common">Common assassin bug</name>
    <dbReference type="NCBI Taxonomy" id="1955184"/>
    <lineage>
        <taxon>Eukaryota</taxon>
        <taxon>Metazoa</taxon>
        <taxon>Ecdysozoa</taxon>
        <taxon>Arthropoda</taxon>
        <taxon>Hexapoda</taxon>
        <taxon>Insecta</taxon>
        <taxon>Pterygota</taxon>
        <taxon>Neoptera</taxon>
        <taxon>Paraneoptera</taxon>
        <taxon>Hemiptera</taxon>
        <taxon>Heteroptera</taxon>
        <taxon>Panheteroptera</taxon>
        <taxon>Cimicomorpha</taxon>
        <taxon>Reduviidae</taxon>
        <taxon>Harpactorinae</taxon>
        <taxon>Harpactorini</taxon>
        <taxon>Pristhesancus</taxon>
    </lineage>
</organism>
<sequence length="206" mass="21484">MKIFLGLLFVTLSLARPEIGIESSRDINAQQLTPFLNSAHLPLEGRTENNEIKTLAYYGGALGQYLVIHPTGQMYITGTRRVPTGIRDEDEEDVGIADEGPTEGSDSVAVNQPPENASVAEAKPVGVSIAGAGGVAASQPIAQAIVGPGGLALTRPVATAIAGVPGSENLVLGPGKLPAERNYAYSVFQPHAYVIYPAATYPAVTY</sequence>
<dbReference type="AlphaFoldDB" id="A0A2K8JMV2"/>
<feature type="chain" id="PRO_5014758925" description="DUF4774 domain-containing protein" evidence="1">
    <location>
        <begin position="16"/>
        <end position="206"/>
    </location>
</feature>
<proteinExistence type="evidence at transcript level"/>
<name>A0A2K8JMV2_PRIPG</name>
<evidence type="ECO:0000256" key="1">
    <source>
        <dbReference type="SAM" id="SignalP"/>
    </source>
</evidence>
<evidence type="ECO:0000313" key="3">
    <source>
        <dbReference type="EMBL" id="ATU83014.1"/>
    </source>
</evidence>
<dbReference type="Pfam" id="PF15999">
    <property type="entry name" value="DUF4774"/>
    <property type="match status" value="1"/>
</dbReference>
<keyword evidence="1" id="KW-0732">Signal</keyword>
<feature type="signal peptide" evidence="1">
    <location>
        <begin position="1"/>
        <end position="15"/>
    </location>
</feature>
<accession>A0A2K8JMV2</accession>
<dbReference type="EMBL" id="KY031263">
    <property type="protein sequence ID" value="ATU83014.1"/>
    <property type="molecule type" value="mRNA"/>
</dbReference>
<feature type="domain" description="DUF4774" evidence="2">
    <location>
        <begin position="119"/>
        <end position="166"/>
    </location>
</feature>